<organism evidence="2">
    <name type="scientific">marine metagenome</name>
    <dbReference type="NCBI Taxonomy" id="408172"/>
    <lineage>
        <taxon>unclassified sequences</taxon>
        <taxon>metagenomes</taxon>
        <taxon>ecological metagenomes</taxon>
    </lineage>
</organism>
<dbReference type="InterPro" id="IPR051549">
    <property type="entry name" value="PEP_Utilizing_Enz"/>
</dbReference>
<dbReference type="InterPro" id="IPR008279">
    <property type="entry name" value="PEP-util_enz_mobile_dom"/>
</dbReference>
<protein>
    <recommendedName>
        <fullName evidence="1">PEP-utilising enzyme mobile domain-containing protein</fullName>
    </recommendedName>
</protein>
<accession>A0A382SN74</accession>
<gene>
    <name evidence="2" type="ORF">METZ01_LOCUS363789</name>
</gene>
<feature type="non-terminal residue" evidence="2">
    <location>
        <position position="1"/>
    </location>
</feature>
<evidence type="ECO:0000313" key="2">
    <source>
        <dbReference type="EMBL" id="SVD10935.1"/>
    </source>
</evidence>
<dbReference type="Gene3D" id="3.50.30.10">
    <property type="entry name" value="Phosphohistidine domain"/>
    <property type="match status" value="1"/>
</dbReference>
<dbReference type="SUPFAM" id="SSF52009">
    <property type="entry name" value="Phosphohistidine domain"/>
    <property type="match status" value="1"/>
</dbReference>
<evidence type="ECO:0000259" key="1">
    <source>
        <dbReference type="Pfam" id="PF00391"/>
    </source>
</evidence>
<feature type="domain" description="PEP-utilising enzyme mobile" evidence="1">
    <location>
        <begin position="217"/>
        <end position="285"/>
    </location>
</feature>
<dbReference type="EMBL" id="UINC01130092">
    <property type="protein sequence ID" value="SVD10935.1"/>
    <property type="molecule type" value="Genomic_DNA"/>
</dbReference>
<sequence>TRVITKQLRLKKFNNIYGHLRPGTYNINNLPYYKMPNYFSLESGLDKTVYPDKEKKNDYKKLKDKIEQYLKNFEISVSADFLLRFIEETTKYRESFKFEFTKNLSLAIEWLAEIGNEFGFSREELSLLTIESLKGVSSSTPLPEIFELWESQIKGCKLKHNISNYVTLPSLIFKKDDLEFVEFRSAIPNFITSKKIMSELIDVELLAPDEYDSIFNKIVLLEKADPGFDWIFSKNISGLITKFGGAASHMAIRCAEFGIPAAIGCGDILYNRLKTAKVVDLDCKNKLLTNL</sequence>
<dbReference type="Pfam" id="PF00391">
    <property type="entry name" value="PEP-utilizers"/>
    <property type="match status" value="1"/>
</dbReference>
<reference evidence="2" key="1">
    <citation type="submission" date="2018-05" db="EMBL/GenBank/DDBJ databases">
        <authorList>
            <person name="Lanie J.A."/>
            <person name="Ng W.-L."/>
            <person name="Kazmierczak K.M."/>
            <person name="Andrzejewski T.M."/>
            <person name="Davidsen T.M."/>
            <person name="Wayne K.J."/>
            <person name="Tettelin H."/>
            <person name="Glass J.I."/>
            <person name="Rusch D."/>
            <person name="Podicherti R."/>
            <person name="Tsui H.-C.T."/>
            <person name="Winkler M.E."/>
        </authorList>
    </citation>
    <scope>NUCLEOTIDE SEQUENCE</scope>
</reference>
<dbReference type="AlphaFoldDB" id="A0A382SN74"/>
<dbReference type="PANTHER" id="PTHR43615">
    <property type="entry name" value="PHOSPHOENOLPYRUVATE SYNTHASE-RELATED"/>
    <property type="match status" value="1"/>
</dbReference>
<dbReference type="GO" id="GO:0016772">
    <property type="term" value="F:transferase activity, transferring phosphorus-containing groups"/>
    <property type="evidence" value="ECO:0007669"/>
    <property type="project" value="InterPro"/>
</dbReference>
<dbReference type="PANTHER" id="PTHR43615:SF1">
    <property type="entry name" value="PPDK_N DOMAIN-CONTAINING PROTEIN"/>
    <property type="match status" value="1"/>
</dbReference>
<name>A0A382SN74_9ZZZZ</name>
<dbReference type="InterPro" id="IPR036637">
    <property type="entry name" value="Phosphohistidine_dom_sf"/>
</dbReference>
<proteinExistence type="predicted"/>